<feature type="domain" description="Tc1-like transposase DDE" evidence="1">
    <location>
        <begin position="2"/>
        <end position="65"/>
    </location>
</feature>
<dbReference type="GO" id="GO:0003676">
    <property type="term" value="F:nucleic acid binding"/>
    <property type="evidence" value="ECO:0007669"/>
    <property type="project" value="InterPro"/>
</dbReference>
<organism evidence="2 3">
    <name type="scientific">Spiribacter salinus</name>
    <dbReference type="NCBI Taxonomy" id="1335746"/>
    <lineage>
        <taxon>Bacteria</taxon>
        <taxon>Pseudomonadati</taxon>
        <taxon>Pseudomonadota</taxon>
        <taxon>Gammaproteobacteria</taxon>
        <taxon>Chromatiales</taxon>
        <taxon>Ectothiorhodospiraceae</taxon>
        <taxon>Spiribacter</taxon>
    </lineage>
</organism>
<dbReference type="Pfam" id="PF13358">
    <property type="entry name" value="DDE_3"/>
    <property type="match status" value="1"/>
</dbReference>
<name>A0A540VNN2_9GAMM</name>
<dbReference type="Gene3D" id="3.30.420.10">
    <property type="entry name" value="Ribonuclease H-like superfamily/Ribonuclease H"/>
    <property type="match status" value="1"/>
</dbReference>
<gene>
    <name evidence="2" type="ORF">FKY71_14150</name>
</gene>
<protein>
    <recommendedName>
        <fullName evidence="1">Tc1-like transposase DDE domain-containing protein</fullName>
    </recommendedName>
</protein>
<evidence type="ECO:0000313" key="2">
    <source>
        <dbReference type="EMBL" id="TQE98375.1"/>
    </source>
</evidence>
<accession>A0A540VNN2</accession>
<evidence type="ECO:0000259" key="1">
    <source>
        <dbReference type="Pfam" id="PF13358"/>
    </source>
</evidence>
<dbReference type="InterPro" id="IPR038717">
    <property type="entry name" value="Tc1-like_DDE_dom"/>
</dbReference>
<dbReference type="InterPro" id="IPR036397">
    <property type="entry name" value="RNaseH_sf"/>
</dbReference>
<reference evidence="2 3" key="1">
    <citation type="submission" date="2019-06" db="EMBL/GenBank/DDBJ databases">
        <title>Metagenome assembled Genome of Spiribacter salinus SL48-SHIP from the microbial mat of Salt Lake 48 (Novosibirsk region, Russia).</title>
        <authorList>
            <person name="Shipova A."/>
            <person name="Rozanov A.S."/>
            <person name="Bryanskaya A.V."/>
            <person name="Peltek S.E."/>
        </authorList>
    </citation>
    <scope>NUCLEOTIDE SEQUENCE [LARGE SCALE GENOMIC DNA]</scope>
    <source>
        <strain evidence="2">SL48-SHIP-2</strain>
    </source>
</reference>
<proteinExistence type="predicted"/>
<dbReference type="EMBL" id="VIFK01000214">
    <property type="protein sequence ID" value="TQE98375.1"/>
    <property type="molecule type" value="Genomic_DNA"/>
</dbReference>
<dbReference type="AlphaFoldDB" id="A0A540VNN2"/>
<comment type="caution">
    <text evidence="2">The sequence shown here is derived from an EMBL/GenBank/DDBJ whole genome shotgun (WGS) entry which is preliminary data.</text>
</comment>
<dbReference type="Proteomes" id="UP000315400">
    <property type="component" value="Unassembled WGS sequence"/>
</dbReference>
<sequence>MFLIVDGHPSHRSKIVQRKLQALDGQVELFFLPPYSPELNPDELVWSRVKRQVGRRAVTSKEDLKQRLLSALRSLQKMPVKIMAFFRHPECRYTAV</sequence>
<evidence type="ECO:0000313" key="3">
    <source>
        <dbReference type="Proteomes" id="UP000315400"/>
    </source>
</evidence>